<dbReference type="SMART" id="SM00829">
    <property type="entry name" value="PKS_ER"/>
    <property type="match status" value="1"/>
</dbReference>
<comment type="caution">
    <text evidence="4">The sequence shown here is derived from an EMBL/GenBank/DDBJ whole genome shotgun (WGS) entry which is preliminary data.</text>
</comment>
<evidence type="ECO:0000313" key="4">
    <source>
        <dbReference type="EMBL" id="KAB2332072.1"/>
    </source>
</evidence>
<keyword evidence="5" id="KW-1185">Reference proteome</keyword>
<dbReference type="AlphaFoldDB" id="A0A6L3V6N7"/>
<dbReference type="InterPro" id="IPR013149">
    <property type="entry name" value="ADH-like_C"/>
</dbReference>
<dbReference type="PANTHER" id="PTHR48106">
    <property type="entry name" value="QUINONE OXIDOREDUCTASE PIG3-RELATED"/>
    <property type="match status" value="1"/>
</dbReference>
<dbReference type="GO" id="GO:0035925">
    <property type="term" value="F:mRNA 3'-UTR AU-rich region binding"/>
    <property type="evidence" value="ECO:0007669"/>
    <property type="project" value="TreeGrafter"/>
</dbReference>
<name>A0A6L3V6N7_9BACI</name>
<dbReference type="InterPro" id="IPR011032">
    <property type="entry name" value="GroES-like_sf"/>
</dbReference>
<protein>
    <submittedName>
        <fullName evidence="4">Zinc-binding dehydrogenase</fullName>
    </submittedName>
</protein>
<dbReference type="EMBL" id="WBOS01000010">
    <property type="protein sequence ID" value="KAB2332072.1"/>
    <property type="molecule type" value="Genomic_DNA"/>
</dbReference>
<evidence type="ECO:0000256" key="1">
    <source>
        <dbReference type="ARBA" id="ARBA00022857"/>
    </source>
</evidence>
<dbReference type="SUPFAM" id="SSF51735">
    <property type="entry name" value="NAD(P)-binding Rossmann-fold domains"/>
    <property type="match status" value="1"/>
</dbReference>
<dbReference type="GO" id="GO:0005829">
    <property type="term" value="C:cytosol"/>
    <property type="evidence" value="ECO:0007669"/>
    <property type="project" value="TreeGrafter"/>
</dbReference>
<dbReference type="SUPFAM" id="SSF50129">
    <property type="entry name" value="GroES-like"/>
    <property type="match status" value="1"/>
</dbReference>
<reference evidence="4 5" key="1">
    <citation type="journal article" date="2016" name="Antonie Van Leeuwenhoek">
        <title>Bacillus depressus sp. nov., isolated from soil of a sunflower field.</title>
        <authorList>
            <person name="Wei X."/>
            <person name="Xin D."/>
            <person name="Xin Y."/>
            <person name="Zhang H."/>
            <person name="Wang T."/>
            <person name="Zhang J."/>
        </authorList>
    </citation>
    <scope>NUCLEOTIDE SEQUENCE [LARGE SCALE GENOMIC DNA]</scope>
    <source>
        <strain evidence="4 5">BZ1</strain>
    </source>
</reference>
<dbReference type="InterPro" id="IPR013154">
    <property type="entry name" value="ADH-like_N"/>
</dbReference>
<dbReference type="InterPro" id="IPR020843">
    <property type="entry name" value="ER"/>
</dbReference>
<dbReference type="GO" id="GO:0003960">
    <property type="term" value="F:quinone reductase (NADPH) activity"/>
    <property type="evidence" value="ECO:0007669"/>
    <property type="project" value="TreeGrafter"/>
</dbReference>
<proteinExistence type="predicted"/>
<gene>
    <name evidence="4" type="ORF">F7731_17395</name>
</gene>
<evidence type="ECO:0000256" key="2">
    <source>
        <dbReference type="ARBA" id="ARBA00023002"/>
    </source>
</evidence>
<evidence type="ECO:0000259" key="3">
    <source>
        <dbReference type="SMART" id="SM00829"/>
    </source>
</evidence>
<dbReference type="PANTHER" id="PTHR48106:SF13">
    <property type="entry name" value="QUINONE OXIDOREDUCTASE-RELATED"/>
    <property type="match status" value="1"/>
</dbReference>
<keyword evidence="2" id="KW-0560">Oxidoreductase</keyword>
<keyword evidence="1" id="KW-0521">NADP</keyword>
<accession>A0A6L3V6N7</accession>
<dbReference type="Pfam" id="PF08240">
    <property type="entry name" value="ADH_N"/>
    <property type="match status" value="1"/>
</dbReference>
<organism evidence="4 5">
    <name type="scientific">Cytobacillus depressus</name>
    <dbReference type="NCBI Taxonomy" id="1602942"/>
    <lineage>
        <taxon>Bacteria</taxon>
        <taxon>Bacillati</taxon>
        <taxon>Bacillota</taxon>
        <taxon>Bacilli</taxon>
        <taxon>Bacillales</taxon>
        <taxon>Bacillaceae</taxon>
        <taxon>Cytobacillus</taxon>
    </lineage>
</organism>
<dbReference type="RefSeq" id="WP_151536077.1">
    <property type="nucleotide sequence ID" value="NZ_WBOS01000010.1"/>
</dbReference>
<dbReference type="GO" id="GO:0070402">
    <property type="term" value="F:NADPH binding"/>
    <property type="evidence" value="ECO:0007669"/>
    <property type="project" value="TreeGrafter"/>
</dbReference>
<dbReference type="Gene3D" id="3.40.50.720">
    <property type="entry name" value="NAD(P)-binding Rossmann-like Domain"/>
    <property type="match status" value="1"/>
</dbReference>
<dbReference type="Gene3D" id="3.90.180.10">
    <property type="entry name" value="Medium-chain alcohol dehydrogenases, catalytic domain"/>
    <property type="match status" value="1"/>
</dbReference>
<dbReference type="Proteomes" id="UP000481030">
    <property type="component" value="Unassembled WGS sequence"/>
</dbReference>
<feature type="domain" description="Enoyl reductase (ER)" evidence="3">
    <location>
        <begin position="10"/>
        <end position="322"/>
    </location>
</feature>
<evidence type="ECO:0000313" key="5">
    <source>
        <dbReference type="Proteomes" id="UP000481030"/>
    </source>
</evidence>
<sequence length="324" mass="34857">MKAIVITEFGNPEVMKYIDVEIPRIKPTQVLIKVEKTSVNYADIKARYGKKGGWTSPFVPGLDAAGVIVEAGSEVQNLRVGQRVITFPSAGSYSEYVVSEEKLTYAIPDNIDFDTAAASPIVSFLSYKMLHDIARIEQEETVLIHSAAGGVGTTAIQMAKLLGASKVIGTVGDESKAPVAMQAGADHVISHKNDNFADLVNEYTDGKGVSIVLDSIAGTVTEKSLLCLAPYGRLVQFGNSSGTAGTVKTSDLHMSCRSVLGYSLGTTRKLWPESLQHTAKQVLNYISAGKLKFEIGHRFPLEEAAVAHELIESRRSTGKILLDV</sequence>
<dbReference type="InterPro" id="IPR036291">
    <property type="entry name" value="NAD(P)-bd_dom_sf"/>
</dbReference>
<dbReference type="Pfam" id="PF00107">
    <property type="entry name" value="ADH_zinc_N"/>
    <property type="match status" value="1"/>
</dbReference>
<dbReference type="OrthoDB" id="9787435at2"/>